<evidence type="ECO:0000313" key="1">
    <source>
        <dbReference type="EMBL" id="MFC4873539.1"/>
    </source>
</evidence>
<dbReference type="PROSITE" id="PS51257">
    <property type="entry name" value="PROKAR_LIPOPROTEIN"/>
    <property type="match status" value="1"/>
</dbReference>
<name>A0ABV9T490_9BACT</name>
<evidence type="ECO:0008006" key="3">
    <source>
        <dbReference type="Google" id="ProtNLM"/>
    </source>
</evidence>
<dbReference type="RefSeq" id="WP_377066494.1">
    <property type="nucleotide sequence ID" value="NZ_JBHSJJ010000011.1"/>
</dbReference>
<evidence type="ECO:0000313" key="2">
    <source>
        <dbReference type="Proteomes" id="UP001595818"/>
    </source>
</evidence>
<dbReference type="Proteomes" id="UP001595818">
    <property type="component" value="Unassembled WGS sequence"/>
</dbReference>
<accession>A0ABV9T490</accession>
<gene>
    <name evidence="1" type="ORF">ACFPFU_17690</name>
</gene>
<proteinExistence type="predicted"/>
<keyword evidence="2" id="KW-1185">Reference proteome</keyword>
<dbReference type="EMBL" id="JBHSJJ010000011">
    <property type="protein sequence ID" value="MFC4873539.1"/>
    <property type="molecule type" value="Genomic_DNA"/>
</dbReference>
<organism evidence="1 2">
    <name type="scientific">Negadavirga shengliensis</name>
    <dbReference type="NCBI Taxonomy" id="1389218"/>
    <lineage>
        <taxon>Bacteria</taxon>
        <taxon>Pseudomonadati</taxon>
        <taxon>Bacteroidota</taxon>
        <taxon>Cytophagia</taxon>
        <taxon>Cytophagales</taxon>
        <taxon>Cyclobacteriaceae</taxon>
        <taxon>Negadavirga</taxon>
    </lineage>
</organism>
<protein>
    <recommendedName>
        <fullName evidence="3">YD repeat-containing protein</fullName>
    </recommendedName>
</protein>
<sequence length="257" mass="30187">MKKFSLILLYIVFSSGCVPENEAERAGEMELDCAVGKDNYFKPEGKLAFSYIYSGTNTMENGVSEYLYDKQYRLAKMLSETHLINQIFHKINTYTYNELDCLVWEKKYDLVDDQCSFNLAYKKVFDSQNRPIELHVHRADGSQDVVYRNTYNDAGKLVERDVRGEREVYTYLENGRIASMRQYSAGDIAIGHLYRYDEKNRLVAKEYFVSRGDTIPEEGEGNIEEFDYDDQDRLVEKRIYAPTWGFELQARVVFEYY</sequence>
<reference evidence="2" key="1">
    <citation type="journal article" date="2019" name="Int. J. Syst. Evol. Microbiol.">
        <title>The Global Catalogue of Microorganisms (GCM) 10K type strain sequencing project: providing services to taxonomists for standard genome sequencing and annotation.</title>
        <authorList>
            <consortium name="The Broad Institute Genomics Platform"/>
            <consortium name="The Broad Institute Genome Sequencing Center for Infectious Disease"/>
            <person name="Wu L."/>
            <person name="Ma J."/>
        </authorList>
    </citation>
    <scope>NUCLEOTIDE SEQUENCE [LARGE SCALE GENOMIC DNA]</scope>
    <source>
        <strain evidence="2">CGMCC 4.7466</strain>
    </source>
</reference>
<dbReference type="Gene3D" id="2.180.10.10">
    <property type="entry name" value="RHS repeat-associated core"/>
    <property type="match status" value="1"/>
</dbReference>
<comment type="caution">
    <text evidence="1">The sequence shown here is derived from an EMBL/GenBank/DDBJ whole genome shotgun (WGS) entry which is preliminary data.</text>
</comment>